<proteinExistence type="predicted"/>
<reference evidence="1" key="1">
    <citation type="submission" date="2022-01" db="EMBL/GenBank/DDBJ databases">
        <authorList>
            <person name="King R."/>
        </authorList>
    </citation>
    <scope>NUCLEOTIDE SEQUENCE</scope>
</reference>
<dbReference type="AlphaFoldDB" id="A0A9P0CF87"/>
<keyword evidence="2" id="KW-1185">Reference proteome</keyword>
<dbReference type="OrthoDB" id="6819250at2759"/>
<evidence type="ECO:0000313" key="2">
    <source>
        <dbReference type="Proteomes" id="UP001153636"/>
    </source>
</evidence>
<evidence type="ECO:0008006" key="3">
    <source>
        <dbReference type="Google" id="ProtNLM"/>
    </source>
</evidence>
<sequence length="145" mass="16623">MANYCNNYFSRIGLDMAKKNPDTDEPYELKYPNPHSLFLFPINRNDLITHISALKTNSAPGYDGIPTHIIKKTHLEILIPLTHIFNLCFETGTIPTHFKSTVIVPIHKNGPKTNIKNYRPISLINGFAKVFEKCLKQKLIEFLNQ</sequence>
<dbReference type="PANTHER" id="PTHR47510">
    <property type="entry name" value="REVERSE TRANSCRIPTASE DOMAIN-CONTAINING PROTEIN"/>
    <property type="match status" value="1"/>
</dbReference>
<feature type="non-terminal residue" evidence="1">
    <location>
        <position position="145"/>
    </location>
</feature>
<name>A0A9P0CF87_9CUCU</name>
<evidence type="ECO:0000313" key="1">
    <source>
        <dbReference type="EMBL" id="CAH1099638.1"/>
    </source>
</evidence>
<accession>A0A9P0CF87</accession>
<dbReference type="EMBL" id="OV651813">
    <property type="protein sequence ID" value="CAH1099638.1"/>
    <property type="molecule type" value="Genomic_DNA"/>
</dbReference>
<protein>
    <recommendedName>
        <fullName evidence="3">Reverse transcriptase domain-containing protein</fullName>
    </recommendedName>
</protein>
<dbReference type="Proteomes" id="UP001153636">
    <property type="component" value="Chromosome 1"/>
</dbReference>
<dbReference type="PANTHER" id="PTHR47510:SF3">
    <property type="entry name" value="ENDO_EXONUCLEASE_PHOSPHATASE DOMAIN-CONTAINING PROTEIN"/>
    <property type="match status" value="1"/>
</dbReference>
<organism evidence="1 2">
    <name type="scientific">Psylliodes chrysocephalus</name>
    <dbReference type="NCBI Taxonomy" id="3402493"/>
    <lineage>
        <taxon>Eukaryota</taxon>
        <taxon>Metazoa</taxon>
        <taxon>Ecdysozoa</taxon>
        <taxon>Arthropoda</taxon>
        <taxon>Hexapoda</taxon>
        <taxon>Insecta</taxon>
        <taxon>Pterygota</taxon>
        <taxon>Neoptera</taxon>
        <taxon>Endopterygota</taxon>
        <taxon>Coleoptera</taxon>
        <taxon>Polyphaga</taxon>
        <taxon>Cucujiformia</taxon>
        <taxon>Chrysomeloidea</taxon>
        <taxon>Chrysomelidae</taxon>
        <taxon>Galerucinae</taxon>
        <taxon>Alticini</taxon>
        <taxon>Psylliodes</taxon>
    </lineage>
</organism>
<gene>
    <name evidence="1" type="ORF">PSYICH_LOCUS246</name>
</gene>